<comment type="caution">
    <text evidence="2">The sequence shown here is derived from an EMBL/GenBank/DDBJ whole genome shotgun (WGS) entry which is preliminary data.</text>
</comment>
<dbReference type="EMBL" id="JARIHO010000087">
    <property type="protein sequence ID" value="KAJ7307813.1"/>
    <property type="molecule type" value="Genomic_DNA"/>
</dbReference>
<reference evidence="2" key="1">
    <citation type="submission" date="2023-03" db="EMBL/GenBank/DDBJ databases">
        <title>Massive genome expansion in bonnet fungi (Mycena s.s.) driven by repeated elements and novel gene families across ecological guilds.</title>
        <authorList>
            <consortium name="Lawrence Berkeley National Laboratory"/>
            <person name="Harder C.B."/>
            <person name="Miyauchi S."/>
            <person name="Viragh M."/>
            <person name="Kuo A."/>
            <person name="Thoen E."/>
            <person name="Andreopoulos B."/>
            <person name="Lu D."/>
            <person name="Skrede I."/>
            <person name="Drula E."/>
            <person name="Henrissat B."/>
            <person name="Morin E."/>
            <person name="Kohler A."/>
            <person name="Barry K."/>
            <person name="LaButti K."/>
            <person name="Morin E."/>
            <person name="Salamov A."/>
            <person name="Lipzen A."/>
            <person name="Mereny Z."/>
            <person name="Hegedus B."/>
            <person name="Baldrian P."/>
            <person name="Stursova M."/>
            <person name="Weitz H."/>
            <person name="Taylor A."/>
            <person name="Grigoriev I.V."/>
            <person name="Nagy L.G."/>
            <person name="Martin F."/>
            <person name="Kauserud H."/>
        </authorList>
    </citation>
    <scope>NUCLEOTIDE SEQUENCE</scope>
    <source>
        <strain evidence="2">CBHHK002</strain>
    </source>
</reference>
<feature type="region of interest" description="Disordered" evidence="1">
    <location>
        <begin position="129"/>
        <end position="150"/>
    </location>
</feature>
<organism evidence="2 3">
    <name type="scientific">Mycena albidolilacea</name>
    <dbReference type="NCBI Taxonomy" id="1033008"/>
    <lineage>
        <taxon>Eukaryota</taxon>
        <taxon>Fungi</taxon>
        <taxon>Dikarya</taxon>
        <taxon>Basidiomycota</taxon>
        <taxon>Agaricomycotina</taxon>
        <taxon>Agaricomycetes</taxon>
        <taxon>Agaricomycetidae</taxon>
        <taxon>Agaricales</taxon>
        <taxon>Marasmiineae</taxon>
        <taxon>Mycenaceae</taxon>
        <taxon>Mycena</taxon>
    </lineage>
</organism>
<gene>
    <name evidence="2" type="ORF">DFH08DRAFT_824124</name>
</gene>
<dbReference type="Proteomes" id="UP001218218">
    <property type="component" value="Unassembled WGS sequence"/>
</dbReference>
<name>A0AAD7EB99_9AGAR</name>
<accession>A0AAD7EB99</accession>
<proteinExistence type="predicted"/>
<protein>
    <submittedName>
        <fullName evidence="2">Uncharacterized protein</fullName>
    </submittedName>
</protein>
<evidence type="ECO:0000313" key="3">
    <source>
        <dbReference type="Proteomes" id="UP001218218"/>
    </source>
</evidence>
<evidence type="ECO:0000256" key="1">
    <source>
        <dbReference type="SAM" id="MobiDB-lite"/>
    </source>
</evidence>
<evidence type="ECO:0000313" key="2">
    <source>
        <dbReference type="EMBL" id="KAJ7307813.1"/>
    </source>
</evidence>
<sequence>MSATRSANFSLKSPNAVSRRLLQKKTRRKPYHGFKPESNERFLLHAIFRRYNICRPTTQGTRVGVFEPEYPGFTVKGASKSKMKGNITQPGLRGCGGSKCIKFLRIQRQLLPEDFPSKFVAVGAQANSARSSQARARDGPRVNMHPGSAEAYGHPNYLRWDLARLKQLLRLGGDTRHAQRKSGSRKLVLNVSWDTREACVGLGPSGSYPLVKDMQQCLIGKNRQECTHISLTKENSKSHLELEPPHSTCLGSHPGGSAQTLYCLRPHDEENITEATQAFRVPTLDPGEYIHDDHACAMIRYGMNTYESSFTLVHDSRTSAGLTEHFPALVSPFELIDPSKPDHRKIFPGDPTGDLTPSATTVPDWACDALQELVRDSRLLVSRLLQELVNLIREQI</sequence>
<dbReference type="AlphaFoldDB" id="A0AAD7EB99"/>
<keyword evidence="3" id="KW-1185">Reference proteome</keyword>